<reference evidence="1" key="2">
    <citation type="submission" date="2025-08" db="UniProtKB">
        <authorList>
            <consortium name="Ensembl"/>
        </authorList>
    </citation>
    <scope>IDENTIFICATION</scope>
    <source>
        <strain evidence="1">Thoroughbred</strain>
    </source>
</reference>
<dbReference type="GO" id="GO:0005576">
    <property type="term" value="C:extracellular region"/>
    <property type="evidence" value="ECO:0007669"/>
    <property type="project" value="InterPro"/>
</dbReference>
<dbReference type="Gene3D" id="2.40.50.40">
    <property type="match status" value="1"/>
</dbReference>
<dbReference type="GeneTree" id="ENSGT00940000166352"/>
<dbReference type="PaxDb" id="9796-ENSECAP00000028450"/>
<name>A0A3Q2H454_HORSE</name>
<sequence>VLVATSHPLDIPSPVLSVAQMTSVGQECCLEYLQGTIPARKLMPWYRTSVEWFFPLSVGLLLSCSDPKDTRVKKAVRHMRSFMKSHGPLPRSPDSL</sequence>
<dbReference type="Bgee" id="ENSECAG00000034456">
    <property type="expression patterns" value="Expressed in oviduct epithelium and 12 other cell types or tissues"/>
</dbReference>
<reference evidence="1" key="3">
    <citation type="submission" date="2025-09" db="UniProtKB">
        <authorList>
            <consortium name="Ensembl"/>
        </authorList>
    </citation>
    <scope>IDENTIFICATION</scope>
    <source>
        <strain evidence="1">Thoroughbred</strain>
    </source>
</reference>
<dbReference type="FunCoup" id="A0A3Q2H454">
    <property type="interactions" value="199"/>
</dbReference>
<reference evidence="1 2" key="1">
    <citation type="journal article" date="2009" name="Science">
        <title>Genome sequence, comparative analysis, and population genetics of the domestic horse.</title>
        <authorList>
            <consortium name="Broad Institute Genome Sequencing Platform"/>
            <consortium name="Broad Institute Whole Genome Assembly Team"/>
            <person name="Wade C.M."/>
            <person name="Giulotto E."/>
            <person name="Sigurdsson S."/>
            <person name="Zoli M."/>
            <person name="Gnerre S."/>
            <person name="Imsland F."/>
            <person name="Lear T.L."/>
            <person name="Adelson D.L."/>
            <person name="Bailey E."/>
            <person name="Bellone R.R."/>
            <person name="Bloecker H."/>
            <person name="Distl O."/>
            <person name="Edgar R.C."/>
            <person name="Garber M."/>
            <person name="Leeb T."/>
            <person name="Mauceli E."/>
            <person name="MacLeod J.N."/>
            <person name="Penedo M.C.T."/>
            <person name="Raison J.M."/>
            <person name="Sharpe T."/>
            <person name="Vogel J."/>
            <person name="Andersson L."/>
            <person name="Antczak D.F."/>
            <person name="Biagi T."/>
            <person name="Binns M.M."/>
            <person name="Chowdhary B.P."/>
            <person name="Coleman S.J."/>
            <person name="Della Valle G."/>
            <person name="Fryc S."/>
            <person name="Guerin G."/>
            <person name="Hasegawa T."/>
            <person name="Hill E.W."/>
            <person name="Jurka J."/>
            <person name="Kiialainen A."/>
            <person name="Lindgren G."/>
            <person name="Liu J."/>
            <person name="Magnani E."/>
            <person name="Mickelson J.R."/>
            <person name="Murray J."/>
            <person name="Nergadze S.G."/>
            <person name="Onofrio R."/>
            <person name="Pedroni S."/>
            <person name="Piras M.F."/>
            <person name="Raudsepp T."/>
            <person name="Rocchi M."/>
            <person name="Roeed K.H."/>
            <person name="Ryder O.A."/>
            <person name="Searle S."/>
            <person name="Skow L."/>
            <person name="Swinburne J.E."/>
            <person name="Syvaenen A.C."/>
            <person name="Tozaki T."/>
            <person name="Valberg S.J."/>
            <person name="Vaudin M."/>
            <person name="White J.R."/>
            <person name="Zody M.C."/>
            <person name="Lander E.S."/>
            <person name="Lindblad-Toh K."/>
        </authorList>
    </citation>
    <scope>NUCLEOTIDE SEQUENCE [LARGE SCALE GENOMIC DNA]</scope>
    <source>
        <strain evidence="1 2">Thoroughbred</strain>
    </source>
</reference>
<dbReference type="STRING" id="9796.ENSECAP00000028450"/>
<evidence type="ECO:0000313" key="1">
    <source>
        <dbReference type="Ensembl" id="ENSECAP00000028450.2"/>
    </source>
</evidence>
<evidence type="ECO:0000313" key="2">
    <source>
        <dbReference type="Proteomes" id="UP000002281"/>
    </source>
</evidence>
<dbReference type="GO" id="GO:0008009">
    <property type="term" value="F:chemokine activity"/>
    <property type="evidence" value="ECO:0007669"/>
    <property type="project" value="InterPro"/>
</dbReference>
<dbReference type="InParanoid" id="A0A3Q2H454"/>
<protein>
    <submittedName>
        <fullName evidence="1">Uncharacterized protein</fullName>
    </submittedName>
</protein>
<dbReference type="AlphaFoldDB" id="A0A3Q2H454"/>
<proteinExistence type="predicted"/>
<accession>A0A3Q2H454</accession>
<organism evidence="1 2">
    <name type="scientific">Equus caballus</name>
    <name type="common">Horse</name>
    <dbReference type="NCBI Taxonomy" id="9796"/>
    <lineage>
        <taxon>Eukaryota</taxon>
        <taxon>Metazoa</taxon>
        <taxon>Chordata</taxon>
        <taxon>Craniata</taxon>
        <taxon>Vertebrata</taxon>
        <taxon>Euteleostomi</taxon>
        <taxon>Mammalia</taxon>
        <taxon>Eutheria</taxon>
        <taxon>Laurasiatheria</taxon>
        <taxon>Perissodactyla</taxon>
        <taxon>Equidae</taxon>
        <taxon>Equus</taxon>
    </lineage>
</organism>
<dbReference type="Proteomes" id="UP000002281">
    <property type="component" value="Chromosome 3"/>
</dbReference>
<dbReference type="SUPFAM" id="SSF54117">
    <property type="entry name" value="Interleukin 8-like chemokines"/>
    <property type="match status" value="1"/>
</dbReference>
<dbReference type="Ensembl" id="ENSECAT00000039721.2">
    <property type="protein sequence ID" value="ENSECAP00000028450.2"/>
    <property type="gene ID" value="ENSECAG00000034456.2"/>
</dbReference>
<keyword evidence="2" id="KW-1185">Reference proteome</keyword>
<dbReference type="InterPro" id="IPR036048">
    <property type="entry name" value="Interleukin_8-like_sf"/>
</dbReference>
<dbReference type="GO" id="GO:0006955">
    <property type="term" value="P:immune response"/>
    <property type="evidence" value="ECO:0007669"/>
    <property type="project" value="InterPro"/>
</dbReference>